<organism evidence="3 4">
    <name type="scientific">Podospora appendiculata</name>
    <dbReference type="NCBI Taxonomy" id="314037"/>
    <lineage>
        <taxon>Eukaryota</taxon>
        <taxon>Fungi</taxon>
        <taxon>Dikarya</taxon>
        <taxon>Ascomycota</taxon>
        <taxon>Pezizomycotina</taxon>
        <taxon>Sordariomycetes</taxon>
        <taxon>Sordariomycetidae</taxon>
        <taxon>Sordariales</taxon>
        <taxon>Podosporaceae</taxon>
        <taxon>Podospora</taxon>
    </lineage>
</organism>
<reference evidence="3" key="2">
    <citation type="submission" date="2023-06" db="EMBL/GenBank/DDBJ databases">
        <authorList>
            <consortium name="Lawrence Berkeley National Laboratory"/>
            <person name="Haridas S."/>
            <person name="Hensen N."/>
            <person name="Bonometti L."/>
            <person name="Westerberg I."/>
            <person name="Brannstrom I.O."/>
            <person name="Guillou S."/>
            <person name="Cros-Aarteil S."/>
            <person name="Calhoun S."/>
            <person name="Kuo A."/>
            <person name="Mondo S."/>
            <person name="Pangilinan J."/>
            <person name="Riley R."/>
            <person name="Labutti K."/>
            <person name="Andreopoulos B."/>
            <person name="Lipzen A."/>
            <person name="Chen C."/>
            <person name="Yanf M."/>
            <person name="Daum C."/>
            <person name="Ng V."/>
            <person name="Clum A."/>
            <person name="Steindorff A."/>
            <person name="Ohm R."/>
            <person name="Martin F."/>
            <person name="Silar P."/>
            <person name="Natvig D."/>
            <person name="Lalanne C."/>
            <person name="Gautier V."/>
            <person name="Ament-Velasquez S.L."/>
            <person name="Kruys A."/>
            <person name="Hutchinson M.I."/>
            <person name="Powell A.J."/>
            <person name="Barry K."/>
            <person name="Miller A.N."/>
            <person name="Grigoriev I.V."/>
            <person name="Debuchy R."/>
            <person name="Gladieux P."/>
            <person name="Thoren M.H."/>
            <person name="Johannesson H."/>
        </authorList>
    </citation>
    <scope>NUCLEOTIDE SEQUENCE</scope>
    <source>
        <strain evidence="3">CBS 314.62</strain>
    </source>
</reference>
<reference evidence="3" key="1">
    <citation type="journal article" date="2023" name="Mol. Phylogenet. Evol.">
        <title>Genome-scale phylogeny and comparative genomics of the fungal order Sordariales.</title>
        <authorList>
            <person name="Hensen N."/>
            <person name="Bonometti L."/>
            <person name="Westerberg I."/>
            <person name="Brannstrom I.O."/>
            <person name="Guillou S."/>
            <person name="Cros-Aarteil S."/>
            <person name="Calhoun S."/>
            <person name="Haridas S."/>
            <person name="Kuo A."/>
            <person name="Mondo S."/>
            <person name="Pangilinan J."/>
            <person name="Riley R."/>
            <person name="LaButti K."/>
            <person name="Andreopoulos B."/>
            <person name="Lipzen A."/>
            <person name="Chen C."/>
            <person name="Yan M."/>
            <person name="Daum C."/>
            <person name="Ng V."/>
            <person name="Clum A."/>
            <person name="Steindorff A."/>
            <person name="Ohm R.A."/>
            <person name="Martin F."/>
            <person name="Silar P."/>
            <person name="Natvig D.O."/>
            <person name="Lalanne C."/>
            <person name="Gautier V."/>
            <person name="Ament-Velasquez S.L."/>
            <person name="Kruys A."/>
            <person name="Hutchinson M.I."/>
            <person name="Powell A.J."/>
            <person name="Barry K."/>
            <person name="Miller A.N."/>
            <person name="Grigoriev I.V."/>
            <person name="Debuchy R."/>
            <person name="Gladieux P."/>
            <person name="Hiltunen Thoren M."/>
            <person name="Johannesson H."/>
        </authorList>
    </citation>
    <scope>NUCLEOTIDE SEQUENCE</scope>
    <source>
        <strain evidence="3">CBS 314.62</strain>
    </source>
</reference>
<keyword evidence="2" id="KW-0732">Signal</keyword>
<feature type="chain" id="PRO_5042071214" description="Extracellular matrix protein" evidence="2">
    <location>
        <begin position="19"/>
        <end position="199"/>
    </location>
</feature>
<sequence length="199" mass="20622">MKFSLATIVGAFAAVTLAKPMFTNSVFVVQEGTPFTLTWQNATAPVTISLMEATDRNNLKLVEDITPAPIPGTSGSFTWTPSGVPTGAYAFRITDGPDLLTDANYSVAFQYFSKLLSSSSSATATNTGSTSSTITSMASSITSSASNSTTTTSTTKSTSATTTSSKTAATSIVNNNNGERFASPLALLLVTVAAVFFFN</sequence>
<gene>
    <name evidence="3" type="ORF">B0T22DRAFT_79365</name>
</gene>
<name>A0AAE0XK25_9PEZI</name>
<protein>
    <recommendedName>
        <fullName evidence="5">Extracellular matrix protein</fullName>
    </recommendedName>
</protein>
<evidence type="ECO:0000313" key="3">
    <source>
        <dbReference type="EMBL" id="KAK3694711.1"/>
    </source>
</evidence>
<keyword evidence="4" id="KW-1185">Reference proteome</keyword>
<dbReference type="InterPro" id="IPR052982">
    <property type="entry name" value="SRP1/TIP1-like"/>
</dbReference>
<dbReference type="AlphaFoldDB" id="A0AAE0XK25"/>
<evidence type="ECO:0000313" key="4">
    <source>
        <dbReference type="Proteomes" id="UP001270362"/>
    </source>
</evidence>
<dbReference type="Proteomes" id="UP001270362">
    <property type="component" value="Unassembled WGS sequence"/>
</dbReference>
<evidence type="ECO:0000256" key="2">
    <source>
        <dbReference type="SAM" id="SignalP"/>
    </source>
</evidence>
<feature type="region of interest" description="Disordered" evidence="1">
    <location>
        <begin position="143"/>
        <end position="168"/>
    </location>
</feature>
<accession>A0AAE0XK25</accession>
<comment type="caution">
    <text evidence="3">The sequence shown here is derived from an EMBL/GenBank/DDBJ whole genome shotgun (WGS) entry which is preliminary data.</text>
</comment>
<evidence type="ECO:0000256" key="1">
    <source>
        <dbReference type="SAM" id="MobiDB-lite"/>
    </source>
</evidence>
<dbReference type="EMBL" id="JAULSO010000001">
    <property type="protein sequence ID" value="KAK3694711.1"/>
    <property type="molecule type" value="Genomic_DNA"/>
</dbReference>
<feature type="signal peptide" evidence="2">
    <location>
        <begin position="1"/>
        <end position="18"/>
    </location>
</feature>
<evidence type="ECO:0008006" key="5">
    <source>
        <dbReference type="Google" id="ProtNLM"/>
    </source>
</evidence>
<dbReference type="PANTHER" id="PTHR40633:SF1">
    <property type="entry name" value="GPI ANCHORED SERINE-THREONINE RICH PROTEIN (AFU_ORTHOLOGUE AFUA_1G03630)"/>
    <property type="match status" value="1"/>
</dbReference>
<dbReference type="PANTHER" id="PTHR40633">
    <property type="entry name" value="MATRIX PROTEIN, PUTATIVE (AFU_ORTHOLOGUE AFUA_8G05410)-RELATED"/>
    <property type="match status" value="1"/>
</dbReference>
<proteinExistence type="predicted"/>